<dbReference type="Pfam" id="PF00593">
    <property type="entry name" value="TonB_dep_Rec_b-barrel"/>
    <property type="match status" value="1"/>
</dbReference>
<evidence type="ECO:0000256" key="8">
    <source>
        <dbReference type="PROSITE-ProRule" id="PRU01360"/>
    </source>
</evidence>
<dbReference type="PROSITE" id="PS52016">
    <property type="entry name" value="TONB_DEPENDENT_REC_3"/>
    <property type="match status" value="1"/>
</dbReference>
<dbReference type="InterPro" id="IPR012910">
    <property type="entry name" value="Plug_dom"/>
</dbReference>
<dbReference type="AlphaFoldDB" id="A0A7Y9FLU2"/>
<reference evidence="13 14" key="1">
    <citation type="submission" date="2020-07" db="EMBL/GenBank/DDBJ databases">
        <authorList>
            <person name="Partida-Martinez L."/>
            <person name="Huntemann M."/>
            <person name="Clum A."/>
            <person name="Wang J."/>
            <person name="Palaniappan K."/>
            <person name="Ritter S."/>
            <person name="Chen I.-M."/>
            <person name="Stamatis D."/>
            <person name="Reddy T."/>
            <person name="O'Malley R."/>
            <person name="Daum C."/>
            <person name="Shapiro N."/>
            <person name="Ivanova N."/>
            <person name="Kyrpides N."/>
            <person name="Woyke T."/>
        </authorList>
    </citation>
    <scope>NUCLEOTIDE SEQUENCE [LARGE SCALE GENOMIC DNA]</scope>
    <source>
        <strain evidence="13 14">AS2.3</strain>
    </source>
</reference>
<keyword evidence="14" id="KW-1185">Reference proteome</keyword>
<dbReference type="GO" id="GO:0044718">
    <property type="term" value="P:siderophore transmembrane transport"/>
    <property type="evidence" value="ECO:0007669"/>
    <property type="project" value="TreeGrafter"/>
</dbReference>
<dbReference type="GO" id="GO:0015344">
    <property type="term" value="F:siderophore uptake transmembrane transporter activity"/>
    <property type="evidence" value="ECO:0007669"/>
    <property type="project" value="TreeGrafter"/>
</dbReference>
<keyword evidence="6 8" id="KW-0472">Membrane</keyword>
<evidence type="ECO:0000256" key="1">
    <source>
        <dbReference type="ARBA" id="ARBA00004571"/>
    </source>
</evidence>
<evidence type="ECO:0000256" key="6">
    <source>
        <dbReference type="ARBA" id="ARBA00023136"/>
    </source>
</evidence>
<keyword evidence="2 8" id="KW-0813">Transport</keyword>
<reference evidence="13 14" key="2">
    <citation type="submission" date="2020-08" db="EMBL/GenBank/DDBJ databases">
        <title>The Agave Microbiome: Exploring the role of microbial communities in plant adaptations to desert environments.</title>
        <authorList>
            <person name="Partida-Martinez L.P."/>
        </authorList>
    </citation>
    <scope>NUCLEOTIDE SEQUENCE [LARGE SCALE GENOMIC DNA]</scope>
    <source>
        <strain evidence="13 14">AS2.3</strain>
    </source>
</reference>
<dbReference type="Gene3D" id="2.40.170.20">
    <property type="entry name" value="TonB-dependent receptor, beta-barrel domain"/>
    <property type="match status" value="1"/>
</dbReference>
<dbReference type="InterPro" id="IPR000531">
    <property type="entry name" value="Beta-barrel_TonB"/>
</dbReference>
<gene>
    <name evidence="13" type="ORF">HD841_001460</name>
</gene>
<dbReference type="EMBL" id="JACCBY010000002">
    <property type="protein sequence ID" value="NYD89680.1"/>
    <property type="molecule type" value="Genomic_DNA"/>
</dbReference>
<dbReference type="PANTHER" id="PTHR30069:SF50">
    <property type="entry name" value="TONB-DEPENDENT RECEPTOR HI_1217-RELATED"/>
    <property type="match status" value="1"/>
</dbReference>
<feature type="domain" description="TonB-dependent receptor plug" evidence="12">
    <location>
        <begin position="54"/>
        <end position="155"/>
    </location>
</feature>
<dbReference type="InterPro" id="IPR036942">
    <property type="entry name" value="Beta-barrel_TonB_sf"/>
</dbReference>
<evidence type="ECO:0000259" key="12">
    <source>
        <dbReference type="Pfam" id="PF07715"/>
    </source>
</evidence>
<dbReference type="GO" id="GO:0009279">
    <property type="term" value="C:cell outer membrane"/>
    <property type="evidence" value="ECO:0007669"/>
    <property type="project" value="UniProtKB-SubCell"/>
</dbReference>
<organism evidence="13 14">
    <name type="scientific">Sphingomonas melonis</name>
    <dbReference type="NCBI Taxonomy" id="152682"/>
    <lineage>
        <taxon>Bacteria</taxon>
        <taxon>Pseudomonadati</taxon>
        <taxon>Pseudomonadota</taxon>
        <taxon>Alphaproteobacteria</taxon>
        <taxon>Sphingomonadales</taxon>
        <taxon>Sphingomonadaceae</taxon>
        <taxon>Sphingomonas</taxon>
    </lineage>
</organism>
<keyword evidence="7 8" id="KW-0998">Cell outer membrane</keyword>
<dbReference type="InterPro" id="IPR039426">
    <property type="entry name" value="TonB-dep_rcpt-like"/>
</dbReference>
<keyword evidence="3 8" id="KW-1134">Transmembrane beta strand</keyword>
<dbReference type="RefSeq" id="WP_306455775.1">
    <property type="nucleotide sequence ID" value="NZ_JACCBY010000002.1"/>
</dbReference>
<sequence length="899" mass="96442">MRMTFACGVAFAALMIPGAAFAQSTGTVDAEADEIVVTGRVGDGTVAGISTPNTSKTRAVLSQEFIAHQTPGQTINDTINMLPGVSFQNNDGYGGSGGTLSIRGFDGSRVSQTFDGIPVNDTGNYAIYSNQQLDPELIDQVSVSLGSTDVDSPTASATGSTVNYRSRNPTEEFHARMQGSYGSYDMFRIFGVVDTGNFTSIGTRAWVAASTQTYNNPYNPRSGVDKQQYNAKLYQPIGSSGDFVSLAGHYNRNRNNNFSSAVLRTDPTVISVTGTAPNQSLTTTPRVVGTASNNRFPLTRGERDYDQGLCQTDTPTAGVADVPNTCGTAYDYSYNPSNTANVRMNSRFTLADGLVLTVDPSYSYTKANGGSSAVKGNEGFFSRAATAALAGITTPIYGYIGGQPYFGGRDLNHDGDTLDTPGRNAATGALTNTTQGVELYAPSHTETNRFVAVANLRYDFADTQTARINYTFDYGRHRQTGEVGYLLPNGYAANVFPIDNPILDASGKPIEKRNRKSLAILHQVSGEYRGRFIDDKLTINAGIRAPFFKRKLNNFCVSEAGSNIGFVDCFNDLTAQAAFLTANPTYAAPQKREFNYSKVLPSAGFTFQVAPSFNIYANYSKGLQVPGTDNLYNSFAFPITNARARPLPETTDNIDAGVRYQSGKIQASLAGWYTFYTNRLASAYDPELDVTIYRNLGTVHKYGVDGSIAYAPVRPVLLYVFGSYLKSKILDNVATGECSAANVAAGASAGVGTCTTVGQQVFALTAGKREAGAPVYTFGGRAAFDLGWVQFGAQAKRTGPRYVNDQNLNVVQTYTLNGVVTPYQVYGAKVPAYTTVDLDARLALNWAGLNDRTYLQFNVTNVFDELYVGGFTGNVSNSSVRNAFIGAPRTISGTLVVGF</sequence>
<evidence type="ECO:0000256" key="3">
    <source>
        <dbReference type="ARBA" id="ARBA00022452"/>
    </source>
</evidence>
<feature type="signal peptide" evidence="10">
    <location>
        <begin position="1"/>
        <end position="22"/>
    </location>
</feature>
<keyword evidence="5 9" id="KW-0798">TonB box</keyword>
<evidence type="ECO:0000256" key="9">
    <source>
        <dbReference type="RuleBase" id="RU003357"/>
    </source>
</evidence>
<dbReference type="Proteomes" id="UP000517753">
    <property type="component" value="Unassembled WGS sequence"/>
</dbReference>
<keyword evidence="4 8" id="KW-0812">Transmembrane</keyword>
<protein>
    <submittedName>
        <fullName evidence="13">Iron complex outermembrane receptor protein</fullName>
    </submittedName>
</protein>
<name>A0A7Y9FLU2_9SPHN</name>
<dbReference type="InterPro" id="IPR037066">
    <property type="entry name" value="Plug_dom_sf"/>
</dbReference>
<dbReference type="Pfam" id="PF07715">
    <property type="entry name" value="Plug"/>
    <property type="match status" value="1"/>
</dbReference>
<evidence type="ECO:0000256" key="7">
    <source>
        <dbReference type="ARBA" id="ARBA00023237"/>
    </source>
</evidence>
<feature type="chain" id="PRO_5030882050" evidence="10">
    <location>
        <begin position="23"/>
        <end position="899"/>
    </location>
</feature>
<accession>A0A7Y9FLU2</accession>
<dbReference type="SUPFAM" id="SSF56935">
    <property type="entry name" value="Porins"/>
    <property type="match status" value="1"/>
</dbReference>
<evidence type="ECO:0000256" key="5">
    <source>
        <dbReference type="ARBA" id="ARBA00023077"/>
    </source>
</evidence>
<keyword evidence="10" id="KW-0732">Signal</keyword>
<evidence type="ECO:0000313" key="13">
    <source>
        <dbReference type="EMBL" id="NYD89680.1"/>
    </source>
</evidence>
<proteinExistence type="inferred from homology"/>
<dbReference type="PANTHER" id="PTHR30069">
    <property type="entry name" value="TONB-DEPENDENT OUTER MEMBRANE RECEPTOR"/>
    <property type="match status" value="1"/>
</dbReference>
<comment type="similarity">
    <text evidence="8 9">Belongs to the TonB-dependent receptor family.</text>
</comment>
<evidence type="ECO:0000259" key="11">
    <source>
        <dbReference type="Pfam" id="PF00593"/>
    </source>
</evidence>
<comment type="caution">
    <text evidence="13">The sequence shown here is derived from an EMBL/GenBank/DDBJ whole genome shotgun (WGS) entry which is preliminary data.</text>
</comment>
<feature type="domain" description="TonB-dependent receptor-like beta-barrel" evidence="11">
    <location>
        <begin position="293"/>
        <end position="862"/>
    </location>
</feature>
<comment type="subcellular location">
    <subcellularLocation>
        <location evidence="1 8">Cell outer membrane</location>
        <topology evidence="1 8">Multi-pass membrane protein</topology>
    </subcellularLocation>
</comment>
<evidence type="ECO:0000256" key="4">
    <source>
        <dbReference type="ARBA" id="ARBA00022692"/>
    </source>
</evidence>
<evidence type="ECO:0000256" key="2">
    <source>
        <dbReference type="ARBA" id="ARBA00022448"/>
    </source>
</evidence>
<evidence type="ECO:0000256" key="10">
    <source>
        <dbReference type="SAM" id="SignalP"/>
    </source>
</evidence>
<keyword evidence="13" id="KW-0675">Receptor</keyword>
<evidence type="ECO:0000313" key="14">
    <source>
        <dbReference type="Proteomes" id="UP000517753"/>
    </source>
</evidence>
<dbReference type="Gene3D" id="2.170.130.10">
    <property type="entry name" value="TonB-dependent receptor, plug domain"/>
    <property type="match status" value="1"/>
</dbReference>